<evidence type="ECO:0000256" key="1">
    <source>
        <dbReference type="SAM" id="MobiDB-lite"/>
    </source>
</evidence>
<feature type="compositionally biased region" description="Basic and acidic residues" evidence="1">
    <location>
        <begin position="46"/>
        <end position="69"/>
    </location>
</feature>
<dbReference type="RefSeq" id="WP_111741839.1">
    <property type="nucleotide sequence ID" value="NZ_LR698987.1"/>
</dbReference>
<proteinExistence type="predicted"/>
<feature type="compositionally biased region" description="Polar residues" evidence="1">
    <location>
        <begin position="36"/>
        <end position="45"/>
    </location>
</feature>
<evidence type="ECO:0000313" key="3">
    <source>
        <dbReference type="Proteomes" id="UP000249005"/>
    </source>
</evidence>
<dbReference type="KEGG" id="lri:NCTC12151_03598"/>
<accession>A0A2X4Y720</accession>
<protein>
    <submittedName>
        <fullName evidence="2">Uncharacterized protein</fullName>
    </submittedName>
</protein>
<name>A0A2X4Y720_9GAMM</name>
<reference evidence="2 3" key="1">
    <citation type="submission" date="2018-06" db="EMBL/GenBank/DDBJ databases">
        <authorList>
            <consortium name="Pathogen Informatics"/>
            <person name="Doyle S."/>
        </authorList>
    </citation>
    <scope>NUCLEOTIDE SEQUENCE [LARGE SCALE GENOMIC DNA]</scope>
    <source>
        <strain evidence="2 3">NCTC12151</strain>
    </source>
</reference>
<dbReference type="Proteomes" id="UP000249005">
    <property type="component" value="Chromosome 1"/>
</dbReference>
<organism evidence="2 3">
    <name type="scientific">Leminorella richardii</name>
    <dbReference type="NCBI Taxonomy" id="158841"/>
    <lineage>
        <taxon>Bacteria</taxon>
        <taxon>Pseudomonadati</taxon>
        <taxon>Pseudomonadota</taxon>
        <taxon>Gammaproteobacteria</taxon>
        <taxon>Enterobacterales</taxon>
        <taxon>Budviciaceae</taxon>
        <taxon>Leminorella</taxon>
    </lineage>
</organism>
<dbReference type="AlphaFoldDB" id="A0A2X4Y720"/>
<sequence>MDFNDIAIEWKKGIIIFGIVLALSACDNMAVASSTTANGASSVSESVKEDTAKVANETKEKAENDAKKA</sequence>
<gene>
    <name evidence="2" type="ORF">NCTC12151_03598</name>
</gene>
<feature type="region of interest" description="Disordered" evidence="1">
    <location>
        <begin position="36"/>
        <end position="69"/>
    </location>
</feature>
<evidence type="ECO:0000313" key="2">
    <source>
        <dbReference type="EMBL" id="SQI44284.1"/>
    </source>
</evidence>
<dbReference type="EMBL" id="LS483470">
    <property type="protein sequence ID" value="SQI44284.1"/>
    <property type="molecule type" value="Genomic_DNA"/>
</dbReference>
<keyword evidence="3" id="KW-1185">Reference proteome</keyword>